<evidence type="ECO:0000256" key="3">
    <source>
        <dbReference type="PROSITE-ProRule" id="PRU00023"/>
    </source>
</evidence>
<dbReference type="Proteomes" id="UP000794436">
    <property type="component" value="Unassembled WGS sequence"/>
</dbReference>
<evidence type="ECO:0000256" key="1">
    <source>
        <dbReference type="ARBA" id="ARBA00022737"/>
    </source>
</evidence>
<feature type="repeat" description="ANK" evidence="3">
    <location>
        <begin position="40"/>
        <end position="72"/>
    </location>
</feature>
<keyword evidence="2 3" id="KW-0040">ANK repeat</keyword>
<evidence type="ECO:0000256" key="2">
    <source>
        <dbReference type="ARBA" id="ARBA00023043"/>
    </source>
</evidence>
<dbReference type="InterPro" id="IPR002110">
    <property type="entry name" value="Ankyrin_rpt"/>
</dbReference>
<protein>
    <recommendedName>
        <fullName evidence="6">Ankyrin repeat protein</fullName>
    </recommendedName>
</protein>
<name>A0A8K1C2G7_PYTOL</name>
<dbReference type="InterPro" id="IPR036770">
    <property type="entry name" value="Ankyrin_rpt-contain_sf"/>
</dbReference>
<gene>
    <name evidence="4" type="ORF">Poli38472_013132</name>
</gene>
<dbReference type="PANTHER" id="PTHR24171:SF9">
    <property type="entry name" value="ANKYRIN REPEAT DOMAIN-CONTAINING PROTEIN 39"/>
    <property type="match status" value="1"/>
</dbReference>
<dbReference type="Gene3D" id="1.25.40.20">
    <property type="entry name" value="Ankyrin repeat-containing domain"/>
    <property type="match status" value="1"/>
</dbReference>
<dbReference type="PROSITE" id="PS50297">
    <property type="entry name" value="ANK_REP_REGION"/>
    <property type="match status" value="2"/>
</dbReference>
<dbReference type="PRINTS" id="PR01415">
    <property type="entry name" value="ANKYRIN"/>
</dbReference>
<dbReference type="EMBL" id="SPLM01000148">
    <property type="protein sequence ID" value="TMW55241.1"/>
    <property type="molecule type" value="Genomic_DNA"/>
</dbReference>
<sequence length="89" mass="9705">MPGITWAGKTPVHWAAQNGHGDVVKLLLEQGAEKDATIKGGRTALHFAALYGQQSMVETLMGRGMDPNQKDLMCTHELSFPIVSTRILM</sequence>
<reference evidence="4" key="1">
    <citation type="submission" date="2019-03" db="EMBL/GenBank/DDBJ databases">
        <title>Long read genome sequence of the mycoparasitic Pythium oligandrum ATCC 38472 isolated from sugarbeet rhizosphere.</title>
        <authorList>
            <person name="Gaulin E."/>
        </authorList>
    </citation>
    <scope>NUCLEOTIDE SEQUENCE</scope>
    <source>
        <strain evidence="4">ATCC 38472_TT</strain>
    </source>
</reference>
<dbReference type="SMART" id="SM00248">
    <property type="entry name" value="ANK"/>
    <property type="match status" value="2"/>
</dbReference>
<keyword evidence="5" id="KW-1185">Reference proteome</keyword>
<dbReference type="AlphaFoldDB" id="A0A8K1C2G7"/>
<accession>A0A8K1C2G7</accession>
<proteinExistence type="predicted"/>
<evidence type="ECO:0000313" key="5">
    <source>
        <dbReference type="Proteomes" id="UP000794436"/>
    </source>
</evidence>
<keyword evidence="1" id="KW-0677">Repeat</keyword>
<feature type="repeat" description="ANK" evidence="3">
    <location>
        <begin position="7"/>
        <end position="39"/>
    </location>
</feature>
<comment type="caution">
    <text evidence="4">The sequence shown here is derived from an EMBL/GenBank/DDBJ whole genome shotgun (WGS) entry which is preliminary data.</text>
</comment>
<evidence type="ECO:0000313" key="4">
    <source>
        <dbReference type="EMBL" id="TMW55241.1"/>
    </source>
</evidence>
<dbReference type="OrthoDB" id="188462at2759"/>
<organism evidence="4 5">
    <name type="scientific">Pythium oligandrum</name>
    <name type="common">Mycoparasitic fungus</name>
    <dbReference type="NCBI Taxonomy" id="41045"/>
    <lineage>
        <taxon>Eukaryota</taxon>
        <taxon>Sar</taxon>
        <taxon>Stramenopiles</taxon>
        <taxon>Oomycota</taxon>
        <taxon>Peronosporomycetes</taxon>
        <taxon>Pythiales</taxon>
        <taxon>Pythiaceae</taxon>
        <taxon>Pythium</taxon>
    </lineage>
</organism>
<dbReference type="PROSITE" id="PS50088">
    <property type="entry name" value="ANK_REPEAT"/>
    <property type="match status" value="2"/>
</dbReference>
<evidence type="ECO:0008006" key="6">
    <source>
        <dbReference type="Google" id="ProtNLM"/>
    </source>
</evidence>
<dbReference type="SUPFAM" id="SSF48403">
    <property type="entry name" value="Ankyrin repeat"/>
    <property type="match status" value="1"/>
</dbReference>
<dbReference type="Pfam" id="PF12796">
    <property type="entry name" value="Ank_2"/>
    <property type="match status" value="1"/>
</dbReference>
<dbReference type="PANTHER" id="PTHR24171">
    <property type="entry name" value="ANKYRIN REPEAT DOMAIN-CONTAINING PROTEIN 39-RELATED"/>
    <property type="match status" value="1"/>
</dbReference>